<reference evidence="1 2" key="1">
    <citation type="submission" date="2019-07" db="EMBL/GenBank/DDBJ databases">
        <title>Sphingomonas solaris sp. nov., isolated from a solar panel from Boston, Massachusetts.</title>
        <authorList>
            <person name="Tanner K."/>
            <person name="Pascual J."/>
            <person name="Mancuso C."/>
            <person name="Pereto J."/>
            <person name="Khalil A."/>
            <person name="Vilanova C."/>
        </authorList>
    </citation>
    <scope>NUCLEOTIDE SEQUENCE [LARGE SCALE GENOMIC DNA]</scope>
    <source>
        <strain evidence="1 2">R4DWN</strain>
    </source>
</reference>
<organism evidence="1 2">
    <name type="scientific">Alterirhizorhabdus solaris</name>
    <dbReference type="NCBI Taxonomy" id="2529389"/>
    <lineage>
        <taxon>Bacteria</taxon>
        <taxon>Pseudomonadati</taxon>
        <taxon>Pseudomonadota</taxon>
        <taxon>Alphaproteobacteria</taxon>
        <taxon>Sphingomonadales</taxon>
        <taxon>Rhizorhabdaceae</taxon>
        <taxon>Alterirhizorhabdus</taxon>
    </lineage>
</organism>
<proteinExistence type="predicted"/>
<accession>A0A558QWF4</accession>
<dbReference type="EMBL" id="VNIM01000086">
    <property type="protein sequence ID" value="TVV71474.1"/>
    <property type="molecule type" value="Genomic_DNA"/>
</dbReference>
<evidence type="ECO:0000313" key="2">
    <source>
        <dbReference type="Proteomes" id="UP000318681"/>
    </source>
</evidence>
<dbReference type="Proteomes" id="UP000318681">
    <property type="component" value="Unassembled WGS sequence"/>
</dbReference>
<evidence type="ECO:0000313" key="1">
    <source>
        <dbReference type="EMBL" id="TVV71474.1"/>
    </source>
</evidence>
<sequence length="66" mass="7212">MPPTDATPHLFGLRGTARCRAAIAGALARIERLHHDLPDLGMNEGEWARLFAGSHDQADGRSGHRR</sequence>
<keyword evidence="2" id="KW-1185">Reference proteome</keyword>
<gene>
    <name evidence="1" type="ORF">FOY91_16700</name>
</gene>
<name>A0A558QWF4_9SPHN</name>
<protein>
    <submittedName>
        <fullName evidence="1">Uncharacterized protein</fullName>
    </submittedName>
</protein>
<comment type="caution">
    <text evidence="1">The sequence shown here is derived from an EMBL/GenBank/DDBJ whole genome shotgun (WGS) entry which is preliminary data.</text>
</comment>
<dbReference type="AlphaFoldDB" id="A0A558QWF4"/>
<dbReference type="RefSeq" id="WP_145154418.1">
    <property type="nucleotide sequence ID" value="NZ_VNIM01000086.1"/>
</dbReference>